<evidence type="ECO:0000313" key="3">
    <source>
        <dbReference type="EMBL" id="MFD2662151.1"/>
    </source>
</evidence>
<comment type="caution">
    <text evidence="3">The sequence shown here is derived from an EMBL/GenBank/DDBJ whole genome shotgun (WGS) entry which is preliminary data.</text>
</comment>
<dbReference type="Proteomes" id="UP001597493">
    <property type="component" value="Unassembled WGS sequence"/>
</dbReference>
<sequence>MRMRFAPKTIIIAAALLIIVVAAAAGIRLYAQAAAAPETTKEDAVREVTRLYGGTVEQAESFGDGYIVRLRTDKGLYELTVRKDGSGINGIRRLDGGNGEDVPAAPSATPGAGGPSDGEGLHETPVASPGPAVSASPAPSVLITKEEAAALALKQVQGKVEEIDLEEKDGKSFYLVEIDTADGREATVQLHAVSGELMSVTWDDDEDDEVDDEDAADDDE</sequence>
<feature type="domain" description="PepSY" evidence="2">
    <location>
        <begin position="143"/>
        <end position="200"/>
    </location>
</feature>
<accession>A0ABW5R031</accession>
<reference evidence="4" key="1">
    <citation type="journal article" date="2019" name="Int. J. Syst. Evol. Microbiol.">
        <title>The Global Catalogue of Microorganisms (GCM) 10K type strain sequencing project: providing services to taxonomists for standard genome sequencing and annotation.</title>
        <authorList>
            <consortium name="The Broad Institute Genomics Platform"/>
            <consortium name="The Broad Institute Genome Sequencing Center for Infectious Disease"/>
            <person name="Wu L."/>
            <person name="Ma J."/>
        </authorList>
    </citation>
    <scope>NUCLEOTIDE SEQUENCE [LARGE SCALE GENOMIC DNA]</scope>
    <source>
        <strain evidence="4">TISTR 1827</strain>
    </source>
</reference>
<protein>
    <submittedName>
        <fullName evidence="3">PepSY domain-containing protein</fullName>
    </submittedName>
</protein>
<dbReference type="Gene3D" id="3.10.450.40">
    <property type="match status" value="1"/>
</dbReference>
<feature type="compositionally biased region" description="Acidic residues" evidence="1">
    <location>
        <begin position="202"/>
        <end position="220"/>
    </location>
</feature>
<dbReference type="EMBL" id="JBHUMY010000023">
    <property type="protein sequence ID" value="MFD2662151.1"/>
    <property type="molecule type" value="Genomic_DNA"/>
</dbReference>
<evidence type="ECO:0000256" key="1">
    <source>
        <dbReference type="SAM" id="MobiDB-lite"/>
    </source>
</evidence>
<name>A0ABW5R031_9BACL</name>
<dbReference type="InterPro" id="IPR025711">
    <property type="entry name" value="PepSY"/>
</dbReference>
<feature type="region of interest" description="Disordered" evidence="1">
    <location>
        <begin position="90"/>
        <end position="138"/>
    </location>
</feature>
<keyword evidence="4" id="KW-1185">Reference proteome</keyword>
<dbReference type="Pfam" id="PF03413">
    <property type="entry name" value="PepSY"/>
    <property type="match status" value="1"/>
</dbReference>
<proteinExistence type="predicted"/>
<evidence type="ECO:0000313" key="4">
    <source>
        <dbReference type="Proteomes" id="UP001597493"/>
    </source>
</evidence>
<organism evidence="3 4">
    <name type="scientific">Paenibacillus thailandensis</name>
    <dbReference type="NCBI Taxonomy" id="393250"/>
    <lineage>
        <taxon>Bacteria</taxon>
        <taxon>Bacillati</taxon>
        <taxon>Bacillota</taxon>
        <taxon>Bacilli</taxon>
        <taxon>Bacillales</taxon>
        <taxon>Paenibacillaceae</taxon>
        <taxon>Paenibacillus</taxon>
    </lineage>
</organism>
<feature type="region of interest" description="Disordered" evidence="1">
    <location>
        <begin position="201"/>
        <end position="220"/>
    </location>
</feature>
<evidence type="ECO:0000259" key="2">
    <source>
        <dbReference type="Pfam" id="PF03413"/>
    </source>
</evidence>
<gene>
    <name evidence="3" type="ORF">ACFSW5_17990</name>
</gene>
<dbReference type="RefSeq" id="WP_379275986.1">
    <property type="nucleotide sequence ID" value="NZ_JBHUGT010000023.1"/>
</dbReference>
<feature type="compositionally biased region" description="Low complexity" evidence="1">
    <location>
        <begin position="125"/>
        <end position="138"/>
    </location>
</feature>